<organism evidence="8">
    <name type="scientific">Absidia glauca</name>
    <name type="common">Pin mould</name>
    <dbReference type="NCBI Taxonomy" id="4829"/>
    <lineage>
        <taxon>Eukaryota</taxon>
        <taxon>Fungi</taxon>
        <taxon>Fungi incertae sedis</taxon>
        <taxon>Mucoromycota</taxon>
        <taxon>Mucoromycotina</taxon>
        <taxon>Mucoromycetes</taxon>
        <taxon>Mucorales</taxon>
        <taxon>Cunninghamellaceae</taxon>
        <taxon>Absidia</taxon>
    </lineage>
</organism>
<evidence type="ECO:0000259" key="7">
    <source>
        <dbReference type="Pfam" id="PF20877"/>
    </source>
</evidence>
<keyword evidence="4 5" id="KW-0472">Membrane</keyword>
<feature type="transmembrane region" description="Helical" evidence="5">
    <location>
        <begin position="305"/>
        <end position="325"/>
    </location>
</feature>
<dbReference type="Pfam" id="PF04547">
    <property type="entry name" value="Anoctamin"/>
    <property type="match status" value="1"/>
</dbReference>
<dbReference type="InParanoid" id="A0A168SE04"/>
<dbReference type="OMA" id="INSKPKW"/>
<feature type="transmembrane region" description="Helical" evidence="5">
    <location>
        <begin position="542"/>
        <end position="559"/>
    </location>
</feature>
<dbReference type="FunCoup" id="A0A168SE04">
    <property type="interactions" value="93"/>
</dbReference>
<evidence type="ECO:0000313" key="8">
    <source>
        <dbReference type="EMBL" id="SAM08297.1"/>
    </source>
</evidence>
<dbReference type="EMBL" id="LT554890">
    <property type="protein sequence ID" value="SAM08297.1"/>
    <property type="molecule type" value="Genomic_DNA"/>
</dbReference>
<evidence type="ECO:0000256" key="3">
    <source>
        <dbReference type="ARBA" id="ARBA00022989"/>
    </source>
</evidence>
<evidence type="ECO:0000256" key="2">
    <source>
        <dbReference type="ARBA" id="ARBA00022692"/>
    </source>
</evidence>
<evidence type="ECO:0000256" key="1">
    <source>
        <dbReference type="ARBA" id="ARBA00004141"/>
    </source>
</evidence>
<comment type="subcellular location">
    <subcellularLocation>
        <location evidence="1">Membrane</location>
        <topology evidence="1">Multi-pass membrane protein</topology>
    </subcellularLocation>
</comment>
<dbReference type="STRING" id="4829.A0A168SE04"/>
<feature type="transmembrane region" description="Helical" evidence="5">
    <location>
        <begin position="194"/>
        <end position="221"/>
    </location>
</feature>
<name>A0A168SE04_ABSGL</name>
<dbReference type="GO" id="GO:0032541">
    <property type="term" value="C:cortical endoplasmic reticulum"/>
    <property type="evidence" value="ECO:0007669"/>
    <property type="project" value="TreeGrafter"/>
</dbReference>
<protein>
    <recommendedName>
        <fullName evidence="10">Anoctamin dimerisation domain-containing protein</fullName>
    </recommendedName>
</protein>
<dbReference type="PANTHER" id="PTHR12308">
    <property type="entry name" value="ANOCTAMIN"/>
    <property type="match status" value="1"/>
</dbReference>
<evidence type="ECO:0000313" key="9">
    <source>
        <dbReference type="Proteomes" id="UP000078561"/>
    </source>
</evidence>
<dbReference type="AlphaFoldDB" id="A0A168SE04"/>
<reference evidence="8" key="1">
    <citation type="submission" date="2016-04" db="EMBL/GenBank/DDBJ databases">
        <authorList>
            <person name="Evans L.H."/>
            <person name="Alamgir A."/>
            <person name="Owens N."/>
            <person name="Weber N.D."/>
            <person name="Virtaneva K."/>
            <person name="Barbian K."/>
            <person name="Babar A."/>
            <person name="Rosenke K."/>
        </authorList>
    </citation>
    <scope>NUCLEOTIDE SEQUENCE [LARGE SCALE GENOMIC DNA]</scope>
    <source>
        <strain evidence="8">CBS 101.48</strain>
    </source>
</reference>
<evidence type="ECO:0000259" key="6">
    <source>
        <dbReference type="Pfam" id="PF04547"/>
    </source>
</evidence>
<feature type="transmembrane region" description="Helical" evidence="5">
    <location>
        <begin position="384"/>
        <end position="404"/>
    </location>
</feature>
<proteinExistence type="predicted"/>
<dbReference type="InterPro" id="IPR007632">
    <property type="entry name" value="Anoctamin"/>
</dbReference>
<accession>A0A168SE04</accession>
<dbReference type="PANTHER" id="PTHR12308:SF73">
    <property type="entry name" value="ANOCTAMIN"/>
    <property type="match status" value="1"/>
</dbReference>
<dbReference type="InterPro" id="IPR049452">
    <property type="entry name" value="Anoctamin_TM"/>
</dbReference>
<sequence>MVSFNLNNDISIKSSLDDLIPQPPSPQAINHGIDYVIVFRYPIPKSLVDRLQLEQQVIDGLQSLTTKLTRAQLFFDVRAGEQRGTLLLLVGCPQARLYKEFLVARARDFVLGISLADDKSLSEATRLRLIYDILTSPEKSGGADISPHVDPFVASIMPLHNDNFKKEWISTWSRKWMIDDDDLWNIRNQFGEKVAFYFAFAQFYFFWLMVPAGLGVLVYAMPGNTTSLWYSLSILAWGIAFTETWRRKQVELAVRWNVVNCSKHERQRATFKGNTTVADQVTGEEMPFVPTWKVILRRCSTTPGVVMGAALLMVMVSFMFILQLFLHEYYTGPFRQFLHYAPTVGYALLIPAMSGVYSKGMRLLNNWEMHQTETSWEHSYTQKIFVVNFLVSYLSLFLIAWVYIPFGDEILPYLDAFGISHDHQKVDFQRLQDQLVYFVVTGQAVGFLTGMVVPKVMAQAKLLAARIPRGRSLETASDMAMDSRFIKKLNKEVALVDHNIYSDYVDMVIQLRSDALKMCKYSRRPIPHRAEDIGSWLRNLETIVWLSSITMASFAYLFHPTTDIHSSYAPLYTLLSILLSEHLYAALRLVIQTMMSVIPNWPDQMIKQRNYKIRQDRLQRLDKQPGLSADGGFKQDPVAKLWSQDADVGARTEPGIWLIKRCFKTG</sequence>
<keyword evidence="2 5" id="KW-0812">Transmembrane</keyword>
<feature type="transmembrane region" description="Helical" evidence="5">
    <location>
        <begin position="571"/>
        <end position="591"/>
    </location>
</feature>
<keyword evidence="9" id="KW-1185">Reference proteome</keyword>
<feature type="transmembrane region" description="Helical" evidence="5">
    <location>
        <begin position="435"/>
        <end position="453"/>
    </location>
</feature>
<dbReference type="OrthoDB" id="296386at2759"/>
<feature type="transmembrane region" description="Helical" evidence="5">
    <location>
        <begin position="337"/>
        <end position="357"/>
    </location>
</feature>
<keyword evidence="3 5" id="KW-1133">Transmembrane helix</keyword>
<dbReference type="GO" id="GO:0005254">
    <property type="term" value="F:chloride channel activity"/>
    <property type="evidence" value="ECO:0007669"/>
    <property type="project" value="TreeGrafter"/>
</dbReference>
<dbReference type="Proteomes" id="UP000078561">
    <property type="component" value="Unassembled WGS sequence"/>
</dbReference>
<feature type="transmembrane region" description="Helical" evidence="5">
    <location>
        <begin position="227"/>
        <end position="245"/>
    </location>
</feature>
<evidence type="ECO:0000256" key="5">
    <source>
        <dbReference type="SAM" id="Phobius"/>
    </source>
</evidence>
<evidence type="ECO:0008006" key="10">
    <source>
        <dbReference type="Google" id="ProtNLM"/>
    </source>
</evidence>
<gene>
    <name evidence="8" type="primary">ABSGL_13959.1 scaffold 14344</name>
</gene>
<feature type="domain" description="Anoctamin transmembrane" evidence="6">
    <location>
        <begin position="186"/>
        <end position="510"/>
    </location>
</feature>
<evidence type="ECO:0000256" key="4">
    <source>
        <dbReference type="ARBA" id="ARBA00023136"/>
    </source>
</evidence>
<dbReference type="Pfam" id="PF20877">
    <property type="entry name" value="Anoctamin_N"/>
    <property type="match status" value="1"/>
</dbReference>
<feature type="domain" description="Anoctamin alpha-beta plait" evidence="7">
    <location>
        <begin position="33"/>
        <end position="150"/>
    </location>
</feature>
<dbReference type="InterPro" id="IPR049456">
    <property type="entry name" value="Anoctamin_N_fung"/>
</dbReference>
<dbReference type="GO" id="GO:0016020">
    <property type="term" value="C:membrane"/>
    <property type="evidence" value="ECO:0007669"/>
    <property type="project" value="UniProtKB-SubCell"/>
</dbReference>